<proteinExistence type="inferred from homology"/>
<comment type="similarity">
    <text evidence="1">Belongs to the pseudomonas-type ThrB family.</text>
</comment>
<name>A0A6J5YPH4_9ZZZZ</name>
<dbReference type="Gene3D" id="3.90.1200.10">
    <property type="match status" value="1"/>
</dbReference>
<dbReference type="SUPFAM" id="SSF56112">
    <property type="entry name" value="Protein kinase-like (PK-like)"/>
    <property type="match status" value="1"/>
</dbReference>
<dbReference type="PANTHER" id="PTHR21064:SF6">
    <property type="entry name" value="AMINOGLYCOSIDE PHOSPHOTRANSFERASE DOMAIN-CONTAINING PROTEIN"/>
    <property type="match status" value="1"/>
</dbReference>
<dbReference type="InterPro" id="IPR002575">
    <property type="entry name" value="Aminoglycoside_PTrfase"/>
</dbReference>
<dbReference type="AlphaFoldDB" id="A0A6J5YPH4"/>
<dbReference type="GO" id="GO:0009088">
    <property type="term" value="P:threonine biosynthetic process"/>
    <property type="evidence" value="ECO:0007669"/>
    <property type="project" value="TreeGrafter"/>
</dbReference>
<dbReference type="InterPro" id="IPR011009">
    <property type="entry name" value="Kinase-like_dom_sf"/>
</dbReference>
<dbReference type="GO" id="GO:0004413">
    <property type="term" value="F:homoserine kinase activity"/>
    <property type="evidence" value="ECO:0007669"/>
    <property type="project" value="TreeGrafter"/>
</dbReference>
<feature type="domain" description="Aminoglycoside phosphotransferase" evidence="2">
    <location>
        <begin position="37"/>
        <end position="273"/>
    </location>
</feature>
<dbReference type="InterPro" id="IPR050249">
    <property type="entry name" value="Pseudomonas-type_ThrB"/>
</dbReference>
<reference evidence="3" key="1">
    <citation type="submission" date="2020-05" db="EMBL/GenBank/DDBJ databases">
        <authorList>
            <person name="Chiriac C."/>
            <person name="Salcher M."/>
            <person name="Ghai R."/>
            <person name="Kavagutti S V."/>
        </authorList>
    </citation>
    <scope>NUCLEOTIDE SEQUENCE</scope>
</reference>
<evidence type="ECO:0000313" key="3">
    <source>
        <dbReference type="EMBL" id="CAB4331536.1"/>
    </source>
</evidence>
<evidence type="ECO:0000259" key="2">
    <source>
        <dbReference type="Pfam" id="PF01636"/>
    </source>
</evidence>
<accession>A0A6J5YPH4</accession>
<protein>
    <submittedName>
        <fullName evidence="3">Unannotated protein</fullName>
    </submittedName>
</protein>
<sequence>MSGYSNEPAKLHEFAVDAVAKFGYPADSDIHLLNVSENATFKITNKLSGEHTILRVHRPFYHTPDAIQSELDWITALREVQLVRTPAILPSGSGNSVILAQDSTGEERHAVMFEYMKGIEPTEDRLVDDFVQLGAITARLHIHSKQWARPSGFNRMVWNMETALGPNGHWGSWRNGLAMGPSELDILGRLSDAIGRRLNAFGSGPDRFGLIHADMRLANLLVDGPDVTVIDFDDCGLSWFMYDLGSSVSFIEDHPLIPAMTDSWVNGYRSVAELSKAEEEELPTFIMFRRLLLVSWVGTHQDTATGQEMGEKFTKVSCDLAETYLSKFA</sequence>
<dbReference type="PANTHER" id="PTHR21064">
    <property type="entry name" value="AMINOGLYCOSIDE PHOSPHOTRANSFERASE DOMAIN-CONTAINING PROTEIN-RELATED"/>
    <property type="match status" value="1"/>
</dbReference>
<evidence type="ECO:0000256" key="1">
    <source>
        <dbReference type="ARBA" id="ARBA00038240"/>
    </source>
</evidence>
<dbReference type="EMBL" id="CAESAJ010000011">
    <property type="protein sequence ID" value="CAB4331536.1"/>
    <property type="molecule type" value="Genomic_DNA"/>
</dbReference>
<dbReference type="Pfam" id="PF01636">
    <property type="entry name" value="APH"/>
    <property type="match status" value="1"/>
</dbReference>
<gene>
    <name evidence="3" type="ORF">UFOPK3770_00221</name>
</gene>
<organism evidence="3">
    <name type="scientific">freshwater metagenome</name>
    <dbReference type="NCBI Taxonomy" id="449393"/>
    <lineage>
        <taxon>unclassified sequences</taxon>
        <taxon>metagenomes</taxon>
        <taxon>ecological metagenomes</taxon>
    </lineage>
</organism>